<name>A0A117RS52_9ACTN</name>
<sequence length="132" mass="13634">MAGIDPDHPLAEHAYDEFLEEVDGVAGVVAEERGTPVAGEKGALTELVLVLMAPGAGSAVVNLIRLWLERDQKRSVEVAVTKPGEEPFTVRASGEKISLGLLEETVKAAVQGATGAGTTGQGPQDDTGQTGE</sequence>
<dbReference type="AlphaFoldDB" id="A0A117RS52"/>
<proteinExistence type="predicted"/>
<feature type="compositionally biased region" description="Low complexity" evidence="1">
    <location>
        <begin position="121"/>
        <end position="132"/>
    </location>
</feature>
<evidence type="ECO:0000313" key="3">
    <source>
        <dbReference type="EMBL" id="KUO06276.1"/>
    </source>
</evidence>
<feature type="region of interest" description="Disordered" evidence="1">
    <location>
        <begin position="112"/>
        <end position="132"/>
    </location>
</feature>
<dbReference type="Pfam" id="PF19953">
    <property type="entry name" value="EACC1"/>
    <property type="match status" value="1"/>
</dbReference>
<evidence type="ECO:0000256" key="1">
    <source>
        <dbReference type="SAM" id="MobiDB-lite"/>
    </source>
</evidence>
<reference evidence="3 4" key="1">
    <citation type="submission" date="2015-10" db="EMBL/GenBank/DDBJ databases">
        <title>Draft genome sequence of Streptomyces caeruleatus NRRL B-24802, type strain for the species Streptomyces caeruleatus.</title>
        <authorList>
            <person name="Ruckert C."/>
            <person name="Winkler A."/>
            <person name="Kalinowski J."/>
            <person name="Kampfer P."/>
            <person name="Glaeser S."/>
        </authorList>
    </citation>
    <scope>NUCLEOTIDE SEQUENCE [LARGE SCALE GENOMIC DNA]</scope>
    <source>
        <strain evidence="3 4">NRRL B-24802</strain>
    </source>
</reference>
<protein>
    <submittedName>
        <fullName evidence="3">Uncharacterized protein</fullName>
    </submittedName>
</protein>
<evidence type="ECO:0000256" key="2">
    <source>
        <dbReference type="SAM" id="Phobius"/>
    </source>
</evidence>
<keyword evidence="2" id="KW-0472">Membrane</keyword>
<dbReference type="Proteomes" id="UP000053429">
    <property type="component" value="Unassembled WGS sequence"/>
</dbReference>
<comment type="caution">
    <text evidence="3">The sequence shown here is derived from an EMBL/GenBank/DDBJ whole genome shotgun (WGS) entry which is preliminary data.</text>
</comment>
<gene>
    <name evidence="3" type="ORF">AQJ67_02170</name>
</gene>
<dbReference type="InterPro" id="IPR045428">
    <property type="entry name" value="EACC1"/>
</dbReference>
<evidence type="ECO:0000313" key="4">
    <source>
        <dbReference type="Proteomes" id="UP000053429"/>
    </source>
</evidence>
<organism evidence="3 4">
    <name type="scientific">Streptomyces caeruleatus</name>
    <dbReference type="NCBI Taxonomy" id="661399"/>
    <lineage>
        <taxon>Bacteria</taxon>
        <taxon>Bacillati</taxon>
        <taxon>Actinomycetota</taxon>
        <taxon>Actinomycetes</taxon>
        <taxon>Kitasatosporales</taxon>
        <taxon>Streptomycetaceae</taxon>
        <taxon>Streptomyces</taxon>
    </lineage>
</organism>
<keyword evidence="4" id="KW-1185">Reference proteome</keyword>
<keyword evidence="2" id="KW-0812">Transmembrane</keyword>
<accession>A0A117RS52</accession>
<keyword evidence="2" id="KW-1133">Transmembrane helix</keyword>
<feature type="transmembrane region" description="Helical" evidence="2">
    <location>
        <begin position="47"/>
        <end position="68"/>
    </location>
</feature>
<dbReference type="EMBL" id="LMWY01000002">
    <property type="protein sequence ID" value="KUO06276.1"/>
    <property type="molecule type" value="Genomic_DNA"/>
</dbReference>